<evidence type="ECO:0000313" key="2">
    <source>
        <dbReference type="EMBL" id="MFC4424885.1"/>
    </source>
</evidence>
<dbReference type="Gene3D" id="3.90.226.10">
    <property type="entry name" value="2-enoyl-CoA Hydratase, Chain A, domain 1"/>
    <property type="match status" value="1"/>
</dbReference>
<keyword evidence="1" id="KW-0732">Signal</keyword>
<dbReference type="EMBL" id="JBHSEH010000004">
    <property type="protein sequence ID" value="MFC4424885.1"/>
    <property type="molecule type" value="Genomic_DNA"/>
</dbReference>
<reference evidence="3" key="1">
    <citation type="journal article" date="2019" name="Int. J. Syst. Evol. Microbiol.">
        <title>The Global Catalogue of Microorganisms (GCM) 10K type strain sequencing project: providing services to taxonomists for standard genome sequencing and annotation.</title>
        <authorList>
            <consortium name="The Broad Institute Genomics Platform"/>
            <consortium name="The Broad Institute Genome Sequencing Center for Infectious Disease"/>
            <person name="Wu L."/>
            <person name="Ma J."/>
        </authorList>
    </citation>
    <scope>NUCLEOTIDE SEQUENCE [LARGE SCALE GENOMIC DNA]</scope>
    <source>
        <strain evidence="3">CCUG 56029</strain>
    </source>
</reference>
<accession>A0ABV8XHL1</accession>
<keyword evidence="3" id="KW-1185">Reference proteome</keyword>
<dbReference type="InterPro" id="IPR029045">
    <property type="entry name" value="ClpP/crotonase-like_dom_sf"/>
</dbReference>
<name>A0ABV8XHL1_9DEIO</name>
<sequence length="258" mass="28553">MRSMTRLLLSVLPLLTGCSYFLQPPPPSFEVKGTQIAYDGPITSAFLMQLLEAVTPETTELMIRSSGGDGHAAYRIAEVIQNHRLKVTVTGPCISACSMLFPAGQKKTVLPGGYLGYHWNNQTRTETTAERLRIGEASAFQVALEREVEDSFNASVGVRQALYDDAWLLVQARLNQHPVARWLSALRGDPIPVWIPTPEELACYGLHVDEFWFPQAGDLQQLPFRFRIGPDLFTSRDLRTVPKGTSTCVGTGMMPSRG</sequence>
<dbReference type="RefSeq" id="WP_380035566.1">
    <property type="nucleotide sequence ID" value="NZ_JBHSEH010000004.1"/>
</dbReference>
<dbReference type="Proteomes" id="UP001595998">
    <property type="component" value="Unassembled WGS sequence"/>
</dbReference>
<evidence type="ECO:0000256" key="1">
    <source>
        <dbReference type="SAM" id="SignalP"/>
    </source>
</evidence>
<protein>
    <recommendedName>
        <fullName evidence="4">Lipoprotein</fullName>
    </recommendedName>
</protein>
<evidence type="ECO:0000313" key="3">
    <source>
        <dbReference type="Proteomes" id="UP001595998"/>
    </source>
</evidence>
<dbReference type="PROSITE" id="PS51257">
    <property type="entry name" value="PROKAR_LIPOPROTEIN"/>
    <property type="match status" value="1"/>
</dbReference>
<feature type="chain" id="PRO_5045731160" description="Lipoprotein" evidence="1">
    <location>
        <begin position="23"/>
        <end position="258"/>
    </location>
</feature>
<dbReference type="SUPFAM" id="SSF52096">
    <property type="entry name" value="ClpP/crotonase"/>
    <property type="match status" value="1"/>
</dbReference>
<feature type="signal peptide" evidence="1">
    <location>
        <begin position="1"/>
        <end position="22"/>
    </location>
</feature>
<proteinExistence type="predicted"/>
<comment type="caution">
    <text evidence="2">The sequence shown here is derived from an EMBL/GenBank/DDBJ whole genome shotgun (WGS) entry which is preliminary data.</text>
</comment>
<organism evidence="2 3">
    <name type="scientific">Deinococcus navajonensis</name>
    <dbReference type="NCBI Taxonomy" id="309884"/>
    <lineage>
        <taxon>Bacteria</taxon>
        <taxon>Thermotogati</taxon>
        <taxon>Deinococcota</taxon>
        <taxon>Deinococci</taxon>
        <taxon>Deinococcales</taxon>
        <taxon>Deinococcaceae</taxon>
        <taxon>Deinococcus</taxon>
    </lineage>
</organism>
<evidence type="ECO:0008006" key="4">
    <source>
        <dbReference type="Google" id="ProtNLM"/>
    </source>
</evidence>
<gene>
    <name evidence="2" type="ORF">ACFOZ9_01590</name>
</gene>